<feature type="signal peptide" evidence="2">
    <location>
        <begin position="1"/>
        <end position="20"/>
    </location>
</feature>
<protein>
    <recommendedName>
        <fullName evidence="5">DUF4252 domain-containing protein</fullName>
    </recommendedName>
</protein>
<feature type="region of interest" description="Disordered" evidence="1">
    <location>
        <begin position="185"/>
        <end position="207"/>
    </location>
</feature>
<dbReference type="Proteomes" id="UP000644010">
    <property type="component" value="Unassembled WGS sequence"/>
</dbReference>
<dbReference type="RefSeq" id="WP_186962027.1">
    <property type="nucleotide sequence ID" value="NZ_JACOOI010000068.1"/>
</dbReference>
<accession>A0ABR7E9Y7</accession>
<evidence type="ECO:0000256" key="2">
    <source>
        <dbReference type="SAM" id="SignalP"/>
    </source>
</evidence>
<keyword evidence="2" id="KW-0732">Signal</keyword>
<sequence>MKKILTILLLAFIAAGSINAQLPYSKLLGLSEEGLKEGHFKYDKNKNQYILKKSNGLNNTMNVLSAIGGQSADIKPHPDDYIIVMQKGKNAVSSLTVIFYKNETFHEIQTWLADNNIDVLETNSGKLTMQKFNYEDYSIELDIEKIGVSTTTGNTAALAKSIDESYNIYTYTIYTGIPPYSKWHEKQANKKAKRDEKGKKKELDDLM</sequence>
<evidence type="ECO:0000256" key="1">
    <source>
        <dbReference type="SAM" id="MobiDB-lite"/>
    </source>
</evidence>
<organism evidence="3 4">
    <name type="scientific">Parabacteroides segnis</name>
    <dbReference type="NCBI Taxonomy" id="2763058"/>
    <lineage>
        <taxon>Bacteria</taxon>
        <taxon>Pseudomonadati</taxon>
        <taxon>Bacteroidota</taxon>
        <taxon>Bacteroidia</taxon>
        <taxon>Bacteroidales</taxon>
        <taxon>Tannerellaceae</taxon>
        <taxon>Parabacteroides</taxon>
    </lineage>
</organism>
<feature type="chain" id="PRO_5046736038" description="DUF4252 domain-containing protein" evidence="2">
    <location>
        <begin position="21"/>
        <end position="207"/>
    </location>
</feature>
<evidence type="ECO:0008006" key="5">
    <source>
        <dbReference type="Google" id="ProtNLM"/>
    </source>
</evidence>
<reference evidence="3 4" key="1">
    <citation type="submission" date="2020-08" db="EMBL/GenBank/DDBJ databases">
        <title>Genome public.</title>
        <authorList>
            <person name="Liu C."/>
            <person name="Sun Q."/>
        </authorList>
    </citation>
    <scope>NUCLEOTIDE SEQUENCE [LARGE SCALE GENOMIC DNA]</scope>
    <source>
        <strain evidence="3 4">BX2</strain>
    </source>
</reference>
<evidence type="ECO:0000313" key="4">
    <source>
        <dbReference type="Proteomes" id="UP000644010"/>
    </source>
</evidence>
<keyword evidence="4" id="KW-1185">Reference proteome</keyword>
<gene>
    <name evidence="3" type="ORF">H8S77_27470</name>
</gene>
<dbReference type="EMBL" id="JACOOI010000068">
    <property type="protein sequence ID" value="MBC5646601.1"/>
    <property type="molecule type" value="Genomic_DNA"/>
</dbReference>
<comment type="caution">
    <text evidence="3">The sequence shown here is derived from an EMBL/GenBank/DDBJ whole genome shotgun (WGS) entry which is preliminary data.</text>
</comment>
<proteinExistence type="predicted"/>
<evidence type="ECO:0000313" key="3">
    <source>
        <dbReference type="EMBL" id="MBC5646601.1"/>
    </source>
</evidence>
<name>A0ABR7E9Y7_9BACT</name>